<proteinExistence type="predicted"/>
<comment type="caution">
    <text evidence="2">The sequence shown here is derived from an EMBL/GenBank/DDBJ whole genome shotgun (WGS) entry which is preliminary data.</text>
</comment>
<accession>A0AAD6U9V1</accession>
<feature type="region of interest" description="Disordered" evidence="1">
    <location>
        <begin position="56"/>
        <end position="83"/>
    </location>
</feature>
<sequence>MSTPTRDEVLATPELLENILAQLPMRALLLRAPLVCKMWLATTRAPALQRALFFLPDPDPPSSPSSSDPDPDSDSTPDCAPAPPPVLNPLLVEMFPPFFLPLPPRDCYTWPTAHDILAMPAATSPAAFARRGASWRRMLVVQPAVRVLRVVQRAQARGGDFERCATVELQGEGLRMGALYDLAAGGVERAGAAFRVTWHGEVGREVDVTLETVDTMQFVDGRAGPFTEEFLGHGEGPRLEFRGWMCVLREF</sequence>
<name>A0AAD6U9V1_9AGAR</name>
<dbReference type="Proteomes" id="UP001222325">
    <property type="component" value="Unassembled WGS sequence"/>
</dbReference>
<organism evidence="2 3">
    <name type="scientific">Mycena belliarum</name>
    <dbReference type="NCBI Taxonomy" id="1033014"/>
    <lineage>
        <taxon>Eukaryota</taxon>
        <taxon>Fungi</taxon>
        <taxon>Dikarya</taxon>
        <taxon>Basidiomycota</taxon>
        <taxon>Agaricomycotina</taxon>
        <taxon>Agaricomycetes</taxon>
        <taxon>Agaricomycetidae</taxon>
        <taxon>Agaricales</taxon>
        <taxon>Marasmiineae</taxon>
        <taxon>Mycenaceae</taxon>
        <taxon>Mycena</taxon>
    </lineage>
</organism>
<dbReference type="SUPFAM" id="SSF81383">
    <property type="entry name" value="F-box domain"/>
    <property type="match status" value="1"/>
</dbReference>
<dbReference type="AlphaFoldDB" id="A0AAD6U9V1"/>
<evidence type="ECO:0000256" key="1">
    <source>
        <dbReference type="SAM" id="MobiDB-lite"/>
    </source>
</evidence>
<reference evidence="2" key="1">
    <citation type="submission" date="2023-03" db="EMBL/GenBank/DDBJ databases">
        <title>Massive genome expansion in bonnet fungi (Mycena s.s.) driven by repeated elements and novel gene families across ecological guilds.</title>
        <authorList>
            <consortium name="Lawrence Berkeley National Laboratory"/>
            <person name="Harder C.B."/>
            <person name="Miyauchi S."/>
            <person name="Viragh M."/>
            <person name="Kuo A."/>
            <person name="Thoen E."/>
            <person name="Andreopoulos B."/>
            <person name="Lu D."/>
            <person name="Skrede I."/>
            <person name="Drula E."/>
            <person name="Henrissat B."/>
            <person name="Morin E."/>
            <person name="Kohler A."/>
            <person name="Barry K."/>
            <person name="LaButti K."/>
            <person name="Morin E."/>
            <person name="Salamov A."/>
            <person name="Lipzen A."/>
            <person name="Mereny Z."/>
            <person name="Hegedus B."/>
            <person name="Baldrian P."/>
            <person name="Stursova M."/>
            <person name="Weitz H."/>
            <person name="Taylor A."/>
            <person name="Grigoriev I.V."/>
            <person name="Nagy L.G."/>
            <person name="Martin F."/>
            <person name="Kauserud H."/>
        </authorList>
    </citation>
    <scope>NUCLEOTIDE SEQUENCE</scope>
    <source>
        <strain evidence="2">CBHHK173m</strain>
    </source>
</reference>
<dbReference type="EMBL" id="JARJCN010000016">
    <property type="protein sequence ID" value="KAJ7093293.1"/>
    <property type="molecule type" value="Genomic_DNA"/>
</dbReference>
<evidence type="ECO:0008006" key="4">
    <source>
        <dbReference type="Google" id="ProtNLM"/>
    </source>
</evidence>
<evidence type="ECO:0000313" key="2">
    <source>
        <dbReference type="EMBL" id="KAJ7093293.1"/>
    </source>
</evidence>
<dbReference type="InterPro" id="IPR036047">
    <property type="entry name" value="F-box-like_dom_sf"/>
</dbReference>
<dbReference type="Gene3D" id="1.20.1280.50">
    <property type="match status" value="1"/>
</dbReference>
<protein>
    <recommendedName>
        <fullName evidence="4">F-box domain-containing protein</fullName>
    </recommendedName>
</protein>
<keyword evidence="3" id="KW-1185">Reference proteome</keyword>
<gene>
    <name evidence="2" type="ORF">B0H15DRAFT_831927</name>
</gene>
<evidence type="ECO:0000313" key="3">
    <source>
        <dbReference type="Proteomes" id="UP001222325"/>
    </source>
</evidence>